<evidence type="ECO:0000256" key="3">
    <source>
        <dbReference type="ARBA" id="ARBA00004240"/>
    </source>
</evidence>
<feature type="compositionally biased region" description="Basic and acidic residues" evidence="10">
    <location>
        <begin position="885"/>
        <end position="897"/>
    </location>
</feature>
<accession>A0A9P8M6D9</accession>
<feature type="compositionally biased region" description="Low complexity" evidence="10">
    <location>
        <begin position="502"/>
        <end position="513"/>
    </location>
</feature>
<organism evidence="13 14">
    <name type="scientific">Metarhizium humberi</name>
    <dbReference type="NCBI Taxonomy" id="2596975"/>
    <lineage>
        <taxon>Eukaryota</taxon>
        <taxon>Fungi</taxon>
        <taxon>Dikarya</taxon>
        <taxon>Ascomycota</taxon>
        <taxon>Pezizomycotina</taxon>
        <taxon>Sordariomycetes</taxon>
        <taxon>Hypocreomycetidae</taxon>
        <taxon>Hypocreales</taxon>
        <taxon>Clavicipitaceae</taxon>
        <taxon>Metarhizium</taxon>
    </lineage>
</organism>
<evidence type="ECO:0000313" key="14">
    <source>
        <dbReference type="Proteomes" id="UP000764110"/>
    </source>
</evidence>
<dbReference type="InterPro" id="IPR052374">
    <property type="entry name" value="SERAC1"/>
</dbReference>
<dbReference type="PANTHER" id="PTHR48182:SF2">
    <property type="entry name" value="PROTEIN SERAC1"/>
    <property type="match status" value="1"/>
</dbReference>
<dbReference type="PANTHER" id="PTHR48182">
    <property type="entry name" value="PROTEIN SERAC1"/>
    <property type="match status" value="1"/>
</dbReference>
<keyword evidence="8" id="KW-0496">Mitochondrion</keyword>
<dbReference type="Pfam" id="PF01544">
    <property type="entry name" value="CorA"/>
    <property type="match status" value="1"/>
</dbReference>
<dbReference type="GO" id="GO:0016020">
    <property type="term" value="C:membrane"/>
    <property type="evidence" value="ECO:0007669"/>
    <property type="project" value="UniProtKB-SubCell"/>
</dbReference>
<evidence type="ECO:0000256" key="4">
    <source>
        <dbReference type="ARBA" id="ARBA00007920"/>
    </source>
</evidence>
<evidence type="ECO:0000313" key="13">
    <source>
        <dbReference type="EMBL" id="KAH0594592.1"/>
    </source>
</evidence>
<feature type="region of interest" description="Disordered" evidence="10">
    <location>
        <begin position="562"/>
        <end position="607"/>
    </location>
</feature>
<comment type="subcellular location">
    <subcellularLocation>
        <location evidence="3">Endoplasmic reticulum</location>
    </subcellularLocation>
    <subcellularLocation>
        <location evidence="1">Membrane</location>
        <topology evidence="1">Multi-pass membrane protein</topology>
    </subcellularLocation>
    <subcellularLocation>
        <location evidence="2">Mitochondrion</location>
    </subcellularLocation>
</comment>
<dbReference type="GO" id="GO:0005783">
    <property type="term" value="C:endoplasmic reticulum"/>
    <property type="evidence" value="ECO:0007669"/>
    <property type="project" value="UniProtKB-SubCell"/>
</dbReference>
<keyword evidence="5 11" id="KW-0812">Transmembrane</keyword>
<dbReference type="GO" id="GO:0005739">
    <property type="term" value="C:mitochondrion"/>
    <property type="evidence" value="ECO:0007669"/>
    <property type="project" value="UniProtKB-SubCell"/>
</dbReference>
<evidence type="ECO:0000256" key="7">
    <source>
        <dbReference type="ARBA" id="ARBA00022989"/>
    </source>
</evidence>
<keyword evidence="9 11" id="KW-0472">Membrane</keyword>
<dbReference type="SUPFAM" id="SSF53474">
    <property type="entry name" value="alpha/beta-Hydrolases"/>
    <property type="match status" value="1"/>
</dbReference>
<feature type="transmembrane region" description="Helical" evidence="11">
    <location>
        <begin position="1173"/>
        <end position="1193"/>
    </location>
</feature>
<comment type="caution">
    <text evidence="13">The sequence shown here is derived from an EMBL/GenBank/DDBJ whole genome shotgun (WGS) entry which is preliminary data.</text>
</comment>
<feature type="domain" description="DUF676" evidence="12">
    <location>
        <begin position="157"/>
        <end position="244"/>
    </location>
</feature>
<evidence type="ECO:0000256" key="6">
    <source>
        <dbReference type="ARBA" id="ARBA00022824"/>
    </source>
</evidence>
<evidence type="ECO:0000256" key="10">
    <source>
        <dbReference type="SAM" id="MobiDB-lite"/>
    </source>
</evidence>
<keyword evidence="6" id="KW-0256">Endoplasmic reticulum</keyword>
<keyword evidence="14" id="KW-1185">Reference proteome</keyword>
<dbReference type="AlphaFoldDB" id="A0A9P8M6D9"/>
<dbReference type="Pfam" id="PF05057">
    <property type="entry name" value="DUF676"/>
    <property type="match status" value="1"/>
</dbReference>
<dbReference type="InterPro" id="IPR029058">
    <property type="entry name" value="AB_hydrolase_fold"/>
</dbReference>
<reference evidence="13 14" key="1">
    <citation type="submission" date="2020-07" db="EMBL/GenBank/DDBJ databases">
        <title>Metarhizium humberi genome.</title>
        <authorList>
            <person name="Lysoe E."/>
        </authorList>
    </citation>
    <scope>NUCLEOTIDE SEQUENCE [LARGE SCALE GENOMIC DNA]</scope>
    <source>
        <strain evidence="13 14">ESALQ1638</strain>
    </source>
</reference>
<feature type="compositionally biased region" description="Basic and acidic residues" evidence="10">
    <location>
        <begin position="432"/>
        <end position="446"/>
    </location>
</feature>
<proteinExistence type="inferred from homology"/>
<dbReference type="GO" id="GO:0046873">
    <property type="term" value="F:metal ion transmembrane transporter activity"/>
    <property type="evidence" value="ECO:0007669"/>
    <property type="project" value="InterPro"/>
</dbReference>
<dbReference type="EMBL" id="JACEFI010000015">
    <property type="protein sequence ID" value="KAH0594592.1"/>
    <property type="molecule type" value="Genomic_DNA"/>
</dbReference>
<comment type="similarity">
    <text evidence="4">Belongs to the putative lipase ROG1 family.</text>
</comment>
<sequence length="1238" mass="137581">MLSRSATSPAVARDSSSLAVNPASPPSLARHDAASPPWHPSDHSSSSLASNLKQGADLHNDSPRPRFTMDPEGHLTHDKTTVDIITVPCPGGHPLRSWNRDGLMSRYYGALSMRDAEVKDDAERPTPSWVRQGIRREADKARILLYEHPEMDEGTTLHTLADELLRNLQRLREMEDDERPILFIGHSLGGLAVKMALVKASNEARYENILRQCYGVGFFGTPHQGSSYFSLPSLACSIQSLLQLSSPLPPSVTHHLRVGNSVLTRLDEDFKAASNDLQVWTFYETIDSRLSGGNATAGPDSRDVDFTAPLTSMKSAILGMRQERIFPLQSDHANMASFGRHNVHTLQMFLKQLAHQVCHADTNARAKESSGQWTLGLEQKVNVEVHGFFDDAPPSQGQHQGDDMDYPIVRAWSTRVPLREFLTKGPDECLSERLNEVEGSPEEERASRHRGRTPLADKASETARVPPAAPNLMTVQNALGIRDALSSAGLVPSPTSPLDSCSAGHAAHSAPAATPRGPKTPPSRAISPKSSPIRRPSPLIRADMEQELAVDRLSAPLRGRMGGRAMSRSFSLGSDGSRFEDRDLAPFSPRSRSSIGDVLASDDEDMDSPGLPGAVAAREVVDEAPGAFMKPDVRSRKFVWVHVPFNNPTWVKVSSMLLRSEERSRRSADPFLAECPAVSGSVVQRGLFHIVRTRLLDDETYQGKTRAALCTLREAGMLLFCAESLQVLDALNLKGDSPLTWYIVSPRHRSLGNQSLSPPLGSGDSAYTCLFLPYLHFDSYKKLLRRRDTITRRLSQGRAHPVPETVAKSDSLEVQVIWEYLGHDPPINCRRTLDQYGYPSLRDTRSRDDDQMLYKLTKERTPAPDAKGFALNKQGSSNAAISESGRSERSSGSSWRERLLRRDVNDEEDRVLNGNVLMVDQLWLWVIQSHTVVSFFPRRESDPIEGPLYQQADLRDSIFNEVNVDLTRQCENALDLAALAALHAVSVLLDRPSHPDLEVFRIFEEAISVLTERLTSSLKEFRSQGFRDKALDHSPVQDGARTIRKRHKEEGRRAERDNRDNTSALLELRDMEDELQTLLHLFERQSRVVASMHAAYSRPELRERAANGRAFLAEALARLREYARQAGDMARRARSTRDDYDKLLSMAQRQAQVDEVRLSRLHADLASAQSRSVMIFTTFTVIFLPLTFFTGLFGMNTREWGGENNLSLETIGMIALERAPVFSVGGRAVSARGAAGVF</sequence>
<evidence type="ECO:0000256" key="9">
    <source>
        <dbReference type="ARBA" id="ARBA00023136"/>
    </source>
</evidence>
<protein>
    <recommendedName>
        <fullName evidence="12">DUF676 domain-containing protein</fullName>
    </recommendedName>
</protein>
<gene>
    <name evidence="13" type="ORF">MHUMG1_07426</name>
</gene>
<keyword evidence="7 11" id="KW-1133">Transmembrane helix</keyword>
<evidence type="ECO:0000256" key="2">
    <source>
        <dbReference type="ARBA" id="ARBA00004173"/>
    </source>
</evidence>
<evidence type="ECO:0000259" key="12">
    <source>
        <dbReference type="Pfam" id="PF05057"/>
    </source>
</evidence>
<evidence type="ECO:0000256" key="11">
    <source>
        <dbReference type="SAM" id="Phobius"/>
    </source>
</evidence>
<dbReference type="SUPFAM" id="SSF144083">
    <property type="entry name" value="Magnesium transport protein CorA, transmembrane region"/>
    <property type="match status" value="1"/>
</dbReference>
<dbReference type="Gene3D" id="3.40.50.1820">
    <property type="entry name" value="alpha/beta hydrolase"/>
    <property type="match status" value="1"/>
</dbReference>
<dbReference type="InterPro" id="IPR007751">
    <property type="entry name" value="DUF676_lipase-like"/>
</dbReference>
<feature type="region of interest" description="Disordered" evidence="10">
    <location>
        <begin position="1"/>
        <end position="75"/>
    </location>
</feature>
<dbReference type="InterPro" id="IPR045863">
    <property type="entry name" value="CorA_TM1_TM2"/>
</dbReference>
<dbReference type="Gene3D" id="1.20.58.340">
    <property type="entry name" value="Magnesium transport protein CorA, transmembrane region"/>
    <property type="match status" value="1"/>
</dbReference>
<evidence type="ECO:0000256" key="8">
    <source>
        <dbReference type="ARBA" id="ARBA00023128"/>
    </source>
</evidence>
<feature type="region of interest" description="Disordered" evidence="10">
    <location>
        <begin position="863"/>
        <end position="897"/>
    </location>
</feature>
<name>A0A9P8M6D9_9HYPO</name>
<feature type="region of interest" description="Disordered" evidence="10">
    <location>
        <begin position="432"/>
        <end position="470"/>
    </location>
</feature>
<feature type="region of interest" description="Disordered" evidence="10">
    <location>
        <begin position="490"/>
        <end position="545"/>
    </location>
</feature>
<dbReference type="Proteomes" id="UP000764110">
    <property type="component" value="Unassembled WGS sequence"/>
</dbReference>
<feature type="compositionally biased region" description="Basic and acidic residues" evidence="10">
    <location>
        <begin position="56"/>
        <end position="75"/>
    </location>
</feature>
<evidence type="ECO:0000256" key="1">
    <source>
        <dbReference type="ARBA" id="ARBA00004141"/>
    </source>
</evidence>
<evidence type="ECO:0000256" key="5">
    <source>
        <dbReference type="ARBA" id="ARBA00022692"/>
    </source>
</evidence>
<feature type="compositionally biased region" description="Polar residues" evidence="10">
    <location>
        <begin position="1"/>
        <end position="19"/>
    </location>
</feature>
<feature type="compositionally biased region" description="Low complexity" evidence="10">
    <location>
        <begin position="522"/>
        <end position="541"/>
    </location>
</feature>
<dbReference type="InterPro" id="IPR002523">
    <property type="entry name" value="MgTranspt_CorA/ZnTranspt_ZntB"/>
</dbReference>